<proteinExistence type="predicted"/>
<sequence>MTRNFKNEDEGKRVVTADGDEIGTIEMASGSMAQVKPSSNLSQSVRRRLGWAEDGEDTYELQTSKVDSIESDEVRLKQNL</sequence>
<dbReference type="Proteomes" id="UP000437065">
    <property type="component" value="Unassembled WGS sequence"/>
</dbReference>
<dbReference type="AlphaFoldDB" id="A0A6B0SUX8"/>
<organism evidence="1 2">
    <name type="scientific">Halobaculum saliterrae</name>
    <dbReference type="NCBI Taxonomy" id="2073113"/>
    <lineage>
        <taxon>Archaea</taxon>
        <taxon>Methanobacteriati</taxon>
        <taxon>Methanobacteriota</taxon>
        <taxon>Stenosarchaea group</taxon>
        <taxon>Halobacteria</taxon>
        <taxon>Halobacteriales</taxon>
        <taxon>Haloferacaceae</taxon>
        <taxon>Halobaculum</taxon>
    </lineage>
</organism>
<dbReference type="EMBL" id="WUUS01000002">
    <property type="protein sequence ID" value="MXR40413.1"/>
    <property type="molecule type" value="Genomic_DNA"/>
</dbReference>
<comment type="caution">
    <text evidence="1">The sequence shown here is derived from an EMBL/GenBank/DDBJ whole genome shotgun (WGS) entry which is preliminary data.</text>
</comment>
<name>A0A6B0SUX8_9EURY</name>
<gene>
    <name evidence="1" type="ORF">GRX01_03450</name>
</gene>
<evidence type="ECO:0000313" key="2">
    <source>
        <dbReference type="Proteomes" id="UP000437065"/>
    </source>
</evidence>
<keyword evidence="2" id="KW-1185">Reference proteome</keyword>
<dbReference type="OrthoDB" id="229248at2157"/>
<accession>A0A6B0SUX8</accession>
<evidence type="ECO:0008006" key="3">
    <source>
        <dbReference type="Google" id="ProtNLM"/>
    </source>
</evidence>
<protein>
    <recommendedName>
        <fullName evidence="3">PRC-barrel domain-containing protein</fullName>
    </recommendedName>
</protein>
<reference evidence="1 2" key="1">
    <citation type="submission" date="2019-12" db="EMBL/GenBank/DDBJ databases">
        <title>Isolation and characterization of three novel carbon monoxide-oxidizing members of Halobacteria from salione crusts and soils.</title>
        <authorList>
            <person name="Myers M.R."/>
            <person name="King G.M."/>
        </authorList>
    </citation>
    <scope>NUCLEOTIDE SEQUENCE [LARGE SCALE GENOMIC DNA]</scope>
    <source>
        <strain evidence="1 2">WSA2</strain>
    </source>
</reference>
<dbReference type="RefSeq" id="WP_159663487.1">
    <property type="nucleotide sequence ID" value="NZ_WUUS01000002.1"/>
</dbReference>
<evidence type="ECO:0000313" key="1">
    <source>
        <dbReference type="EMBL" id="MXR40413.1"/>
    </source>
</evidence>